<protein>
    <submittedName>
        <fullName evidence="2">Uncharacterized protein</fullName>
    </submittedName>
</protein>
<evidence type="ECO:0000256" key="1">
    <source>
        <dbReference type="SAM" id="Phobius"/>
    </source>
</evidence>
<dbReference type="VEuPathDB" id="FungiDB:BTJ68_07156"/>
<dbReference type="Gene3D" id="1.20.58.340">
    <property type="entry name" value="Magnesium transport protein CorA, transmembrane region"/>
    <property type="match status" value="1"/>
</dbReference>
<dbReference type="AlphaFoldDB" id="A0A3M7EJ01"/>
<dbReference type="EMBL" id="QWIP01000045">
    <property type="protein sequence ID" value="RMY76054.1"/>
    <property type="molecule type" value="Genomic_DNA"/>
</dbReference>
<organism evidence="2 3">
    <name type="scientific">Hortaea werneckii</name>
    <name type="common">Black yeast</name>
    <name type="synonym">Cladosporium werneckii</name>
    <dbReference type="NCBI Taxonomy" id="91943"/>
    <lineage>
        <taxon>Eukaryota</taxon>
        <taxon>Fungi</taxon>
        <taxon>Dikarya</taxon>
        <taxon>Ascomycota</taxon>
        <taxon>Pezizomycotina</taxon>
        <taxon>Dothideomycetes</taxon>
        <taxon>Dothideomycetidae</taxon>
        <taxon>Mycosphaerellales</taxon>
        <taxon>Teratosphaeriaceae</taxon>
        <taxon>Hortaea</taxon>
    </lineage>
</organism>
<comment type="caution">
    <text evidence="2">The sequence shown here is derived from an EMBL/GenBank/DDBJ whole genome shotgun (WGS) entry which is preliminary data.</text>
</comment>
<feature type="transmembrane region" description="Helical" evidence="1">
    <location>
        <begin position="80"/>
        <end position="103"/>
    </location>
</feature>
<feature type="transmembrane region" description="Helical" evidence="1">
    <location>
        <begin position="123"/>
        <end position="143"/>
    </location>
</feature>
<gene>
    <name evidence="2" type="ORF">D0863_02178</name>
</gene>
<keyword evidence="1" id="KW-0812">Transmembrane</keyword>
<evidence type="ECO:0000313" key="3">
    <source>
        <dbReference type="Proteomes" id="UP000269276"/>
    </source>
</evidence>
<dbReference type="Proteomes" id="UP000269276">
    <property type="component" value="Unassembled WGS sequence"/>
</dbReference>
<reference evidence="2 3" key="1">
    <citation type="journal article" date="2018" name="BMC Genomics">
        <title>Genomic evidence for intraspecific hybridization in a clonal and extremely halotolerant yeast.</title>
        <authorList>
            <person name="Gostincar C."/>
            <person name="Stajich J.E."/>
            <person name="Zupancic J."/>
            <person name="Zalar P."/>
            <person name="Gunde-Cimerman N."/>
        </authorList>
    </citation>
    <scope>NUCLEOTIDE SEQUENCE [LARGE SCALE GENOMIC DNA]</scope>
    <source>
        <strain evidence="2 3">EXF-2682</strain>
    </source>
</reference>
<dbReference type="OrthoDB" id="2830640at2759"/>
<evidence type="ECO:0000313" key="2">
    <source>
        <dbReference type="EMBL" id="RMY76054.1"/>
    </source>
</evidence>
<keyword evidence="1" id="KW-1133">Transmembrane helix</keyword>
<proteinExistence type="predicted"/>
<sequence length="158" mass="18052">MRSDYYSNRNNGGDNGVLVYSRELDFITSMIESLLHRSKALEKRMSNEIALAFHRNAQSDTQFASQIAESAKHDGHTTKAISVLGMLFLPGTFVSAIFSMSFFHFVSGTADQVERWTVSPKFWVYWAVTAPLTLLTIALFLLFQHRHQPKDHLIREKL</sequence>
<accession>A0A3M7EJ01</accession>
<keyword evidence="1" id="KW-0472">Membrane</keyword>
<name>A0A3M7EJ01_HORWE</name>